<dbReference type="InterPro" id="IPR008018">
    <property type="entry name" value="Phage_tail_attach_FII"/>
</dbReference>
<name>A0A7Z0AYJ0_9BURK</name>
<reference evidence="1 2" key="1">
    <citation type="submission" date="2020-07" db="EMBL/GenBank/DDBJ databases">
        <title>Exploring microbial biodiversity for novel pathways involved in the catabolism of aromatic compounds derived from lignin.</title>
        <authorList>
            <person name="Elkins J."/>
        </authorList>
    </citation>
    <scope>NUCLEOTIDE SEQUENCE [LARGE SCALE GENOMIC DNA]</scope>
    <source>
        <strain evidence="1 2">H2C3B</strain>
    </source>
</reference>
<evidence type="ECO:0000313" key="2">
    <source>
        <dbReference type="Proteomes" id="UP000572540"/>
    </source>
</evidence>
<evidence type="ECO:0000313" key="1">
    <source>
        <dbReference type="EMBL" id="NYH13432.1"/>
    </source>
</evidence>
<dbReference type="Pfam" id="PF05354">
    <property type="entry name" value="Phage_attach"/>
    <property type="match status" value="1"/>
</dbReference>
<protein>
    <submittedName>
        <fullName evidence="1">Uncharacterized protein</fullName>
    </submittedName>
</protein>
<dbReference type="Proteomes" id="UP000572540">
    <property type="component" value="Unassembled WGS sequence"/>
</dbReference>
<dbReference type="AlphaFoldDB" id="A0A7Z0AYJ0"/>
<organism evidence="1 2">
    <name type="scientific">Paraburkholderia bryophila</name>
    <dbReference type="NCBI Taxonomy" id="420952"/>
    <lineage>
        <taxon>Bacteria</taxon>
        <taxon>Pseudomonadati</taxon>
        <taxon>Pseudomonadota</taxon>
        <taxon>Betaproteobacteria</taxon>
        <taxon>Burkholderiales</taxon>
        <taxon>Burkholderiaceae</taxon>
        <taxon>Paraburkholderia</taxon>
    </lineage>
</organism>
<dbReference type="EMBL" id="JACCAU010000001">
    <property type="protein sequence ID" value="NYH13432.1"/>
    <property type="molecule type" value="Genomic_DNA"/>
</dbReference>
<dbReference type="RefSeq" id="WP_179703421.1">
    <property type="nucleotide sequence ID" value="NZ_JACCAU010000001.1"/>
</dbReference>
<gene>
    <name evidence="1" type="ORF">GGD41_000660</name>
</gene>
<accession>A0A7Z0AYJ0</accession>
<comment type="caution">
    <text evidence="1">The sequence shown here is derived from an EMBL/GenBank/DDBJ whole genome shotgun (WGS) entry which is preliminary data.</text>
</comment>
<sequence length="101" mass="11347">MFDPGLFWTAFSAVGMLKTAQVVLVDGSTRDVQVGFTSPDMLDLGVQVTASEYQVEYQTTDMPVLVRDAVLVIDNARYKVRRPPRRKDDGYFSVADLEKLK</sequence>
<proteinExistence type="predicted"/>
<dbReference type="GO" id="GO:0019068">
    <property type="term" value="P:virion assembly"/>
    <property type="evidence" value="ECO:0007669"/>
    <property type="project" value="InterPro"/>
</dbReference>